<dbReference type="Gene3D" id="3.40.640.10">
    <property type="entry name" value="Type I PLP-dependent aspartate aminotransferase-like (Major domain)"/>
    <property type="match status" value="1"/>
</dbReference>
<dbReference type="Gene3D" id="3.90.1150.10">
    <property type="entry name" value="Aspartate Aminotransferase, domain 1"/>
    <property type="match status" value="1"/>
</dbReference>
<dbReference type="NCBIfam" id="NF005744">
    <property type="entry name" value="PRK07568.1"/>
    <property type="match status" value="1"/>
</dbReference>
<dbReference type="InterPro" id="IPR015421">
    <property type="entry name" value="PyrdxlP-dep_Trfase_major"/>
</dbReference>
<dbReference type="InterPro" id="IPR050596">
    <property type="entry name" value="AspAT/PAT-like"/>
</dbReference>
<proteinExistence type="inferred from homology"/>
<evidence type="ECO:0000256" key="3">
    <source>
        <dbReference type="ARBA" id="ARBA00022576"/>
    </source>
</evidence>
<comment type="similarity">
    <text evidence="2">Belongs to the class-I pyridoxal-phosphate-dependent aminotransferase family.</text>
</comment>
<comment type="cofactor">
    <cofactor evidence="1">
        <name>pyridoxal 5'-phosphate</name>
        <dbReference type="ChEBI" id="CHEBI:597326"/>
    </cofactor>
</comment>
<evidence type="ECO:0000313" key="7">
    <source>
        <dbReference type="EMBL" id="HIR63110.1"/>
    </source>
</evidence>
<dbReference type="Proteomes" id="UP000886744">
    <property type="component" value="Unassembled WGS sequence"/>
</dbReference>
<keyword evidence="4" id="KW-0808">Transferase</keyword>
<evidence type="ECO:0000259" key="6">
    <source>
        <dbReference type="Pfam" id="PF00155"/>
    </source>
</evidence>
<dbReference type="PANTHER" id="PTHR46383:SF2">
    <property type="entry name" value="AMINOTRANSFERASE"/>
    <property type="match status" value="1"/>
</dbReference>
<dbReference type="EMBL" id="DVHI01000076">
    <property type="protein sequence ID" value="HIR63110.1"/>
    <property type="molecule type" value="Genomic_DNA"/>
</dbReference>
<name>A0A9D1E1Q7_9BACT</name>
<protein>
    <submittedName>
        <fullName evidence="7">Pyridoxal phosphate-dependent aminotransferase</fullName>
    </submittedName>
</protein>
<dbReference type="InterPro" id="IPR015422">
    <property type="entry name" value="PyrdxlP-dep_Trfase_small"/>
</dbReference>
<keyword evidence="5" id="KW-0663">Pyridoxal phosphate</keyword>
<dbReference type="PANTHER" id="PTHR46383">
    <property type="entry name" value="ASPARTATE AMINOTRANSFERASE"/>
    <property type="match status" value="1"/>
</dbReference>
<accession>A0A9D1E1Q7</accession>
<dbReference type="AlphaFoldDB" id="A0A9D1E1Q7"/>
<evidence type="ECO:0000256" key="2">
    <source>
        <dbReference type="ARBA" id="ARBA00007441"/>
    </source>
</evidence>
<evidence type="ECO:0000256" key="5">
    <source>
        <dbReference type="ARBA" id="ARBA00022898"/>
    </source>
</evidence>
<evidence type="ECO:0000313" key="8">
    <source>
        <dbReference type="Proteomes" id="UP000886744"/>
    </source>
</evidence>
<dbReference type="GO" id="GO:0006520">
    <property type="term" value="P:amino acid metabolic process"/>
    <property type="evidence" value="ECO:0007669"/>
    <property type="project" value="InterPro"/>
</dbReference>
<sequence>MLTLSKKAQILPASPIRKLVPYADAAKKRGITVYHLNIGQPDIESPDVALKAVKDNTLKLVAYPNSAGNESYRKGLARYYQNIGIDVDYTDINVTTGGSEALQIALTVTCDPDDEVIVLEPFYTNYNSFAIVNDVKFVPITTSIDNGFAIPSIEEFERHITPRTKGIIICNPCNPTGVLYTRDEIEKLGDIARKHNLYIYSDEVYREFCYTDEPHYSCMHIKGLENNVILCDSVSKRYSLCGVRIGAIVSKNKEVMNAVLRYSQARLCSPAYGQIAAEAALNAPESYFKAVKEEYIKRRDYLVETLRTIPGVLCPTPMGAFYAAVRLPVDDSDKFAQWLLEEFSYNGKTVMVAPMAGFYATPGKGRDEVRIAYVLKIEDLREALICLKEALKVYPGRTN</sequence>
<evidence type="ECO:0000256" key="4">
    <source>
        <dbReference type="ARBA" id="ARBA00022679"/>
    </source>
</evidence>
<reference evidence="7" key="2">
    <citation type="journal article" date="2021" name="PeerJ">
        <title>Extensive microbial diversity within the chicken gut microbiome revealed by metagenomics and culture.</title>
        <authorList>
            <person name="Gilroy R."/>
            <person name="Ravi A."/>
            <person name="Getino M."/>
            <person name="Pursley I."/>
            <person name="Horton D.L."/>
            <person name="Alikhan N.F."/>
            <person name="Baker D."/>
            <person name="Gharbi K."/>
            <person name="Hall N."/>
            <person name="Watson M."/>
            <person name="Adriaenssens E.M."/>
            <person name="Foster-Nyarko E."/>
            <person name="Jarju S."/>
            <person name="Secka A."/>
            <person name="Antonio M."/>
            <person name="Oren A."/>
            <person name="Chaudhuri R.R."/>
            <person name="La Ragione R."/>
            <person name="Hildebrand F."/>
            <person name="Pallen M.J."/>
        </authorList>
    </citation>
    <scope>NUCLEOTIDE SEQUENCE</scope>
    <source>
        <strain evidence="7">ChiHjej13B12-12457</strain>
    </source>
</reference>
<dbReference type="CDD" id="cd00609">
    <property type="entry name" value="AAT_like"/>
    <property type="match status" value="1"/>
</dbReference>
<dbReference type="GO" id="GO:0030170">
    <property type="term" value="F:pyridoxal phosphate binding"/>
    <property type="evidence" value="ECO:0007669"/>
    <property type="project" value="InterPro"/>
</dbReference>
<keyword evidence="3 7" id="KW-0032">Aminotransferase</keyword>
<feature type="domain" description="Aminotransferase class I/classII large" evidence="6">
    <location>
        <begin position="34"/>
        <end position="383"/>
    </location>
</feature>
<dbReference type="SUPFAM" id="SSF53383">
    <property type="entry name" value="PLP-dependent transferases"/>
    <property type="match status" value="1"/>
</dbReference>
<reference evidence="7" key="1">
    <citation type="submission" date="2020-10" db="EMBL/GenBank/DDBJ databases">
        <authorList>
            <person name="Gilroy R."/>
        </authorList>
    </citation>
    <scope>NUCLEOTIDE SEQUENCE</scope>
    <source>
        <strain evidence="7">ChiHjej13B12-12457</strain>
    </source>
</reference>
<dbReference type="Pfam" id="PF00155">
    <property type="entry name" value="Aminotran_1_2"/>
    <property type="match status" value="1"/>
</dbReference>
<dbReference type="InterPro" id="IPR004839">
    <property type="entry name" value="Aminotransferase_I/II_large"/>
</dbReference>
<dbReference type="InterPro" id="IPR015424">
    <property type="entry name" value="PyrdxlP-dep_Trfase"/>
</dbReference>
<organism evidence="7 8">
    <name type="scientific">Candidatus Coprenecus avistercoris</name>
    <dbReference type="NCBI Taxonomy" id="2840730"/>
    <lineage>
        <taxon>Bacteria</taxon>
        <taxon>Pseudomonadati</taxon>
        <taxon>Bacteroidota</taxon>
        <taxon>Bacteroidia</taxon>
        <taxon>Bacteroidales</taxon>
        <taxon>Rikenellaceae</taxon>
        <taxon>Rikenellaceae incertae sedis</taxon>
        <taxon>Candidatus Coprenecus</taxon>
    </lineage>
</organism>
<gene>
    <name evidence="7" type="ORF">IAC94_06280</name>
</gene>
<evidence type="ECO:0000256" key="1">
    <source>
        <dbReference type="ARBA" id="ARBA00001933"/>
    </source>
</evidence>
<comment type="caution">
    <text evidence="7">The sequence shown here is derived from an EMBL/GenBank/DDBJ whole genome shotgun (WGS) entry which is preliminary data.</text>
</comment>
<dbReference type="GO" id="GO:0008483">
    <property type="term" value="F:transaminase activity"/>
    <property type="evidence" value="ECO:0007669"/>
    <property type="project" value="UniProtKB-KW"/>
</dbReference>